<dbReference type="InterPro" id="IPR013108">
    <property type="entry name" value="Amidohydro_3"/>
</dbReference>
<name>A0A6L7IUW7_9ACTN</name>
<dbReference type="EMBL" id="CP063310">
    <property type="protein sequence ID" value="QOS67544.1"/>
    <property type="molecule type" value="Genomic_DNA"/>
</dbReference>
<dbReference type="KEGG" id="egd:GS424_013615"/>
<organism evidence="2 3">
    <name type="scientific">Eggerthella guodeyinii</name>
    <dbReference type="NCBI Taxonomy" id="2690837"/>
    <lineage>
        <taxon>Bacteria</taxon>
        <taxon>Bacillati</taxon>
        <taxon>Actinomycetota</taxon>
        <taxon>Coriobacteriia</taxon>
        <taxon>Eggerthellales</taxon>
        <taxon>Eggerthellaceae</taxon>
        <taxon>Eggerthella</taxon>
    </lineage>
</organism>
<dbReference type="Gene3D" id="3.10.310.70">
    <property type="match status" value="1"/>
</dbReference>
<evidence type="ECO:0000313" key="2">
    <source>
        <dbReference type="EMBL" id="QOS67544.1"/>
    </source>
</evidence>
<dbReference type="InterPro" id="IPR032466">
    <property type="entry name" value="Metal_Hydrolase"/>
</dbReference>
<dbReference type="PANTHER" id="PTHR22642:SF2">
    <property type="entry name" value="PROTEIN LONG AFTER FAR-RED 3"/>
    <property type="match status" value="1"/>
</dbReference>
<dbReference type="AlphaFoldDB" id="A0A6L7IUW7"/>
<dbReference type="SUPFAM" id="SSF51556">
    <property type="entry name" value="Metallo-dependent hydrolases"/>
    <property type="match status" value="1"/>
</dbReference>
<evidence type="ECO:0000313" key="3">
    <source>
        <dbReference type="Proteomes" id="UP000478463"/>
    </source>
</evidence>
<proteinExistence type="predicted"/>
<dbReference type="InterPro" id="IPR011059">
    <property type="entry name" value="Metal-dep_hydrolase_composite"/>
</dbReference>
<gene>
    <name evidence="2" type="ORF">GS424_013615</name>
</gene>
<dbReference type="CDD" id="cd01300">
    <property type="entry name" value="YtcJ_like"/>
    <property type="match status" value="1"/>
</dbReference>
<dbReference type="Pfam" id="PF07969">
    <property type="entry name" value="Amidohydro_3"/>
    <property type="match status" value="1"/>
</dbReference>
<dbReference type="InterPro" id="IPR006311">
    <property type="entry name" value="TAT_signal"/>
</dbReference>
<dbReference type="Gene3D" id="2.30.40.10">
    <property type="entry name" value="Urease, subunit C, domain 1"/>
    <property type="match status" value="1"/>
</dbReference>
<dbReference type="PANTHER" id="PTHR22642">
    <property type="entry name" value="IMIDAZOLONEPROPIONASE"/>
    <property type="match status" value="1"/>
</dbReference>
<protein>
    <submittedName>
        <fullName evidence="2">Amidohydrolase</fullName>
    </submittedName>
</protein>
<dbReference type="RefSeq" id="WP_160942539.1">
    <property type="nucleotide sequence ID" value="NZ_CP063310.1"/>
</dbReference>
<dbReference type="Proteomes" id="UP000478463">
    <property type="component" value="Chromosome"/>
</dbReference>
<dbReference type="GO" id="GO:0016810">
    <property type="term" value="F:hydrolase activity, acting on carbon-nitrogen (but not peptide) bonds"/>
    <property type="evidence" value="ECO:0007669"/>
    <property type="project" value="InterPro"/>
</dbReference>
<feature type="domain" description="Amidohydrolase 3" evidence="1">
    <location>
        <begin position="107"/>
        <end position="604"/>
    </location>
</feature>
<dbReference type="InterPro" id="IPR033932">
    <property type="entry name" value="YtcJ-like"/>
</dbReference>
<accession>A0A6L7IUW7</accession>
<sequence length="606" mass="65475">MDKRHNAKVEGRDRVGLTRRSFVAGSAMMTLGALACLAGCSVPSSGSGDPSAASSEQTADVVFRNGHVQTMVSEGDVAEAVAIRGNEIVYVGDDAGAEAFIADGTNVIDLDGAFLSPGFMDGHIHAPGTWLDQLFNVYLEGMKTNDEYLAAIKSFVDAHPEMDAYFGRPFMLNAYQQADGSNPGPSKTDLDAICADKPVVITDVSGHSAWVNSRALELAGITTDTPNPEGGVIYRDASGEPSGCVTDAAYDLVSSAVPMTITNEQMEEALVSFMEEANSYGVTGITNITRGGLDVNDLYRRMEREGRLSLRMRVVTTMDPLYSYQDVFDTIASSVPQDTDMVSTNTVKIFYDGVTESGTAVMLEPYLPEAGLGDGWVGEPIWPDAEFQEMVKSFDAAGVQVHVHAIGDGAVRATLDAYEAARAENGMRDARHTITHACAITDDDVKRMADLDIVGALQFLWMYGDSLYELEKAYIGEERALAMYPTKDMHEAGVVVSGASDAPVTPYVVLDEIEVGVTRNSPYAGEDNADMHRWPEQGLTAYQMLEAYTKNVAYQNFMDDLVGTIEVGKRADLVVLAQNILETDPRTISDTKVLYTVSDGRIVYEG</sequence>
<dbReference type="PROSITE" id="PS51318">
    <property type="entry name" value="TAT"/>
    <property type="match status" value="1"/>
</dbReference>
<dbReference type="Gene3D" id="3.20.20.140">
    <property type="entry name" value="Metal-dependent hydrolases"/>
    <property type="match status" value="1"/>
</dbReference>
<dbReference type="SUPFAM" id="SSF51338">
    <property type="entry name" value="Composite domain of metallo-dependent hydrolases"/>
    <property type="match status" value="1"/>
</dbReference>
<reference evidence="2 3" key="1">
    <citation type="submission" date="2020-10" db="EMBL/GenBank/DDBJ databases">
        <title>Eggerthella sp. nov., isolated from human feces.</title>
        <authorList>
            <person name="Yajun G."/>
        </authorList>
    </citation>
    <scope>NUCLEOTIDE SEQUENCE [LARGE SCALE GENOMIC DNA]</scope>
    <source>
        <strain evidence="2 3">HF-1101</strain>
    </source>
</reference>
<keyword evidence="2" id="KW-0378">Hydrolase</keyword>
<evidence type="ECO:0000259" key="1">
    <source>
        <dbReference type="Pfam" id="PF07969"/>
    </source>
</evidence>